<dbReference type="PANTHER" id="PTHR11614">
    <property type="entry name" value="PHOSPHOLIPASE-RELATED"/>
    <property type="match status" value="1"/>
</dbReference>
<dbReference type="InterPro" id="IPR029058">
    <property type="entry name" value="AB_hydrolase_fold"/>
</dbReference>
<dbReference type="AlphaFoldDB" id="A0A1G8E2X8"/>
<keyword evidence="3" id="KW-1185">Reference proteome</keyword>
<organism evidence="2 3">
    <name type="scientific">Alteribacillus persepolensis</name>
    <dbReference type="NCBI Taxonomy" id="568899"/>
    <lineage>
        <taxon>Bacteria</taxon>
        <taxon>Bacillati</taxon>
        <taxon>Bacillota</taxon>
        <taxon>Bacilli</taxon>
        <taxon>Bacillales</taxon>
        <taxon>Bacillaceae</taxon>
        <taxon>Alteribacillus</taxon>
    </lineage>
</organism>
<dbReference type="Proteomes" id="UP000199163">
    <property type="component" value="Unassembled WGS sequence"/>
</dbReference>
<dbReference type="SUPFAM" id="SSF53474">
    <property type="entry name" value="alpha/beta-Hydrolases"/>
    <property type="match status" value="1"/>
</dbReference>
<dbReference type="Gene3D" id="3.40.50.1820">
    <property type="entry name" value="alpha/beta hydrolase"/>
    <property type="match status" value="1"/>
</dbReference>
<dbReference type="EMBL" id="FNDK01000008">
    <property type="protein sequence ID" value="SDH64201.1"/>
    <property type="molecule type" value="Genomic_DNA"/>
</dbReference>
<dbReference type="Pfam" id="PF12146">
    <property type="entry name" value="Hydrolase_4"/>
    <property type="match status" value="1"/>
</dbReference>
<accession>A0A1G8E2X8</accession>
<dbReference type="RefSeq" id="WP_322787561.1">
    <property type="nucleotide sequence ID" value="NZ_FNDK01000008.1"/>
</dbReference>
<evidence type="ECO:0000313" key="2">
    <source>
        <dbReference type="EMBL" id="SDH64201.1"/>
    </source>
</evidence>
<dbReference type="STRING" id="568899.SAMN05192534_108118"/>
<evidence type="ECO:0000313" key="3">
    <source>
        <dbReference type="Proteomes" id="UP000199163"/>
    </source>
</evidence>
<dbReference type="InterPro" id="IPR022742">
    <property type="entry name" value="Hydrolase_4"/>
</dbReference>
<reference evidence="2 3" key="1">
    <citation type="submission" date="2016-10" db="EMBL/GenBank/DDBJ databases">
        <authorList>
            <person name="de Groot N.N."/>
        </authorList>
    </citation>
    <scope>NUCLEOTIDE SEQUENCE [LARGE SCALE GENOMIC DNA]</scope>
    <source>
        <strain evidence="2 3">DSM 21632</strain>
    </source>
</reference>
<protein>
    <submittedName>
        <fullName evidence="2">Lysophospholipase</fullName>
    </submittedName>
</protein>
<dbReference type="InterPro" id="IPR051044">
    <property type="entry name" value="MAG_DAG_Lipase"/>
</dbReference>
<evidence type="ECO:0000259" key="1">
    <source>
        <dbReference type="Pfam" id="PF12146"/>
    </source>
</evidence>
<name>A0A1G8E2X8_9BACI</name>
<sequence length="259" mass="30242">MMKNWMCDRARGTVLIIHGAGEHHGRYEWVIQYLNQLRFHVVSGDLPGHGRTRGKRGHIDTFDQYINTVYEWYKEAASYELPVFLFGHSMGGLVAIRTLMEKYMPIKGIILSSPCLGLYEYPSKAADVAAKMFHRIAPTFKAKSGIRASRVTRSPEARAAYEKDEFNVSVVTARWYQETLKAIKRSFFEADRFPNVPLLVMQAGEDYIVDKYAAHRWFNRIETADRSMKEWKGLYHELLNEPEREEVFQFMMNFINQRL</sequence>
<feature type="domain" description="Serine aminopeptidase S33" evidence="1">
    <location>
        <begin position="9"/>
        <end position="243"/>
    </location>
</feature>
<gene>
    <name evidence="2" type="ORF">SAMN05192534_108118</name>
</gene>
<proteinExistence type="predicted"/>